<dbReference type="SFLD" id="SFLDG01016">
    <property type="entry name" value="Prenyltransferase_Like_2"/>
    <property type="match status" value="1"/>
</dbReference>
<dbReference type="PANTHER" id="PTHR11764">
    <property type="entry name" value="TERPENE CYCLASE/MUTASE FAMILY MEMBER"/>
    <property type="match status" value="1"/>
</dbReference>
<evidence type="ECO:0000313" key="7">
    <source>
        <dbReference type="Proteomes" id="UP000541154"/>
    </source>
</evidence>
<name>A0A8H6A5L1_PETAA</name>
<dbReference type="InterPro" id="IPR032696">
    <property type="entry name" value="SQ_cyclase_C"/>
</dbReference>
<dbReference type="InterPro" id="IPR006400">
    <property type="entry name" value="Hopene-cyclase"/>
</dbReference>
<proteinExistence type="inferred from homology"/>
<keyword evidence="7" id="KW-1185">Reference proteome</keyword>
<protein>
    <recommendedName>
        <fullName evidence="3">Terpene cyclase/mutase family member</fullName>
        <ecNumber evidence="3">5.4.99.-</ecNumber>
    </recommendedName>
</protein>
<dbReference type="GO" id="GO:0005811">
    <property type="term" value="C:lipid droplet"/>
    <property type="evidence" value="ECO:0007669"/>
    <property type="project" value="InterPro"/>
</dbReference>
<keyword evidence="1" id="KW-0677">Repeat</keyword>
<keyword evidence="2 3" id="KW-0413">Isomerase</keyword>
<organism evidence="6 7">
    <name type="scientific">Petromyces alliaceus</name>
    <name type="common">Aspergillus alliaceus</name>
    <dbReference type="NCBI Taxonomy" id="209559"/>
    <lineage>
        <taxon>Eukaryota</taxon>
        <taxon>Fungi</taxon>
        <taxon>Dikarya</taxon>
        <taxon>Ascomycota</taxon>
        <taxon>Pezizomycotina</taxon>
        <taxon>Eurotiomycetes</taxon>
        <taxon>Eurotiomycetidae</taxon>
        <taxon>Eurotiales</taxon>
        <taxon>Aspergillaceae</taxon>
        <taxon>Aspergillus</taxon>
        <taxon>Aspergillus subgen. Circumdati</taxon>
    </lineage>
</organism>
<dbReference type="CDD" id="cd02892">
    <property type="entry name" value="SQCY_1"/>
    <property type="match status" value="1"/>
</dbReference>
<dbReference type="Pfam" id="PF13243">
    <property type="entry name" value="SQHop_cyclase_C"/>
    <property type="match status" value="1"/>
</dbReference>
<accession>A0A8H6A5L1</accession>
<reference evidence="6 7" key="1">
    <citation type="submission" date="2019-04" db="EMBL/GenBank/DDBJ databases">
        <title>Aspergillus burnettii sp. nov., novel species from soil in southeast Queensland.</title>
        <authorList>
            <person name="Gilchrist C.L.M."/>
            <person name="Pitt J.I."/>
            <person name="Lange L."/>
            <person name="Lacey H.J."/>
            <person name="Vuong D."/>
            <person name="Midgley D.J."/>
            <person name="Greenfield P."/>
            <person name="Bradbury M."/>
            <person name="Lacey E."/>
            <person name="Busk P.K."/>
            <person name="Pilgaard B."/>
            <person name="Chooi Y.H."/>
            <person name="Piggott A.M."/>
        </authorList>
    </citation>
    <scope>NUCLEOTIDE SEQUENCE [LARGE SCALE GENOMIC DNA]</scope>
    <source>
        <strain evidence="6 7">FRR 5400</strain>
    </source>
</reference>
<sequence length="687" mass="76604">MPLATTVPNQPLMDEVRQSLTRAASYSLNRRHDDGHWRGEMMSNATITAEYVMLRQALGLDMSVDREALISWLLSEQSDDGSWALAPESPGDISTTTEAYFALKLLRVSPDTPSMAKARRFVITAGGIAKVHMFTRVYLAIFGLFPWKSVPEMPAELILFPTAVPINIYRLASWARSTAVPLLIIRHHRPVYPLPDRHPSPASDFLDELWRNPANKLVPYTPSLCELLRTDLVAFTFALLDRVLHWLGGLRRFPFRSCARKKCIAWILQHQEPEGDWAGIFPPMHLGILALVLEGFGLDHPFIRRGLEAIERFAWRDDKGKRIQPTVSPVWDTVLTTIGLCDAGQKVDLSASMQWIKARQLLGPQGDWRVVRPRATPGGFSFEYFNRWYPDVDDTAAAILAMAKCDPDGIESPSVRRAAEWVLGMQSADGGWGAFDAENDALWLNKIPFSDMDALCDPSTADVTGRIVEAFGLLMQRRDSAAGFELTTELVGQMRSAADRAIAFLVSIQGAKGAWFGRWGVNYIYGTSNVVCGLAYFLDEGAECISRAIEWLKSTQNHDGGWGESVMSYRDDQLAGHGPSTASQTAWALMALLAVLPAEDLSITEGVRYLLRTQTLSEHAGEASWPESLFTGTGVPKFFYLGYALYPHYFPMMALGRYSRAIQSSHNPNGLHRFRPSNSSITQIRME</sequence>
<feature type="domain" description="Squalene cyclase C-terminal" evidence="4">
    <location>
        <begin position="327"/>
        <end position="659"/>
    </location>
</feature>
<dbReference type="InterPro" id="IPR032697">
    <property type="entry name" value="SQ_cyclase_N"/>
</dbReference>
<dbReference type="GO" id="GO:0016866">
    <property type="term" value="F:intramolecular transferase activity"/>
    <property type="evidence" value="ECO:0007669"/>
    <property type="project" value="InterPro"/>
</dbReference>
<evidence type="ECO:0000256" key="2">
    <source>
        <dbReference type="ARBA" id="ARBA00023235"/>
    </source>
</evidence>
<dbReference type="Pfam" id="PF13249">
    <property type="entry name" value="SQHop_cyclase_N"/>
    <property type="match status" value="1"/>
</dbReference>
<comment type="similarity">
    <text evidence="3">Belongs to the terpene cyclase/mutase family.</text>
</comment>
<dbReference type="InterPro" id="IPR018333">
    <property type="entry name" value="Squalene_cyclase"/>
</dbReference>
<dbReference type="EC" id="5.4.99.-" evidence="3"/>
<evidence type="ECO:0000259" key="4">
    <source>
        <dbReference type="Pfam" id="PF13243"/>
    </source>
</evidence>
<dbReference type="SUPFAM" id="SSF48239">
    <property type="entry name" value="Terpenoid cyclases/Protein prenyltransferases"/>
    <property type="match status" value="2"/>
</dbReference>
<comment type="caution">
    <text evidence="6">The sequence shown here is derived from an EMBL/GenBank/DDBJ whole genome shotgun (WGS) entry which is preliminary data.</text>
</comment>
<evidence type="ECO:0000256" key="3">
    <source>
        <dbReference type="RuleBase" id="RU362003"/>
    </source>
</evidence>
<dbReference type="AlphaFoldDB" id="A0A8H6A5L1"/>
<gene>
    <name evidence="6" type="ORF">ETB97_000505</name>
</gene>
<evidence type="ECO:0000313" key="6">
    <source>
        <dbReference type="EMBL" id="KAF5861192.1"/>
    </source>
</evidence>
<dbReference type="GO" id="GO:0016104">
    <property type="term" value="P:triterpenoid biosynthetic process"/>
    <property type="evidence" value="ECO:0007669"/>
    <property type="project" value="InterPro"/>
</dbReference>
<dbReference type="EMBL" id="SPNV01000106">
    <property type="protein sequence ID" value="KAF5861192.1"/>
    <property type="molecule type" value="Genomic_DNA"/>
</dbReference>
<feature type="domain" description="Squalene cyclase N-terminal" evidence="5">
    <location>
        <begin position="21"/>
        <end position="318"/>
    </location>
</feature>
<evidence type="ECO:0000259" key="5">
    <source>
        <dbReference type="Pfam" id="PF13249"/>
    </source>
</evidence>
<dbReference type="PANTHER" id="PTHR11764:SF82">
    <property type="entry name" value="TERPENE CYCLASE_MUTASE FAMILY MEMBER"/>
    <property type="match status" value="1"/>
</dbReference>
<dbReference type="NCBIfam" id="TIGR01787">
    <property type="entry name" value="squalene_cyclas"/>
    <property type="match status" value="1"/>
</dbReference>
<dbReference type="Gene3D" id="1.50.10.20">
    <property type="match status" value="2"/>
</dbReference>
<evidence type="ECO:0000256" key="1">
    <source>
        <dbReference type="ARBA" id="ARBA00022737"/>
    </source>
</evidence>
<dbReference type="InterPro" id="IPR008930">
    <property type="entry name" value="Terpenoid_cyclase/PrenylTrfase"/>
</dbReference>
<dbReference type="NCBIfam" id="TIGR01507">
    <property type="entry name" value="hopene_cyclase"/>
    <property type="match status" value="1"/>
</dbReference>
<dbReference type="Proteomes" id="UP000541154">
    <property type="component" value="Unassembled WGS sequence"/>
</dbReference>